<dbReference type="CDD" id="cd05398">
    <property type="entry name" value="NT_ClassII-CCAase"/>
    <property type="match status" value="1"/>
</dbReference>
<organism evidence="11 12">
    <name type="scientific">Candidatus Portnoybacteria bacterium CG02_land_8_20_14_3_00_45_8</name>
    <dbReference type="NCBI Taxonomy" id="1974807"/>
    <lineage>
        <taxon>Bacteria</taxon>
        <taxon>Candidatus Portnoyibacteriota</taxon>
    </lineage>
</organism>
<dbReference type="GO" id="GO:0008033">
    <property type="term" value="P:tRNA processing"/>
    <property type="evidence" value="ECO:0007669"/>
    <property type="project" value="UniProtKB-KW"/>
</dbReference>
<keyword evidence="8 9" id="KW-0694">RNA-binding</keyword>
<dbReference type="InterPro" id="IPR050264">
    <property type="entry name" value="Bact_CCA-adding_enz_type3_sf"/>
</dbReference>
<dbReference type="Pfam" id="PF01743">
    <property type="entry name" value="PolyA_pol"/>
    <property type="match status" value="1"/>
</dbReference>
<comment type="cofactor">
    <cofactor evidence="1">
        <name>Mg(2+)</name>
        <dbReference type="ChEBI" id="CHEBI:18420"/>
    </cofactor>
</comment>
<proteinExistence type="inferred from homology"/>
<dbReference type="SMART" id="SM00471">
    <property type="entry name" value="HDc"/>
    <property type="match status" value="1"/>
</dbReference>
<evidence type="ECO:0000256" key="2">
    <source>
        <dbReference type="ARBA" id="ARBA00022679"/>
    </source>
</evidence>
<keyword evidence="5" id="KW-0479">Metal-binding</keyword>
<reference evidence="12" key="1">
    <citation type="submission" date="2017-09" db="EMBL/GenBank/DDBJ databases">
        <title>Depth-based differentiation of microbial function through sediment-hosted aquifers and enrichment of novel symbionts in the deep terrestrial subsurface.</title>
        <authorList>
            <person name="Probst A.J."/>
            <person name="Ladd B."/>
            <person name="Jarett J.K."/>
            <person name="Geller-Mcgrath D.E."/>
            <person name="Sieber C.M.K."/>
            <person name="Emerson J.B."/>
            <person name="Anantharaman K."/>
            <person name="Thomas B.C."/>
            <person name="Malmstrom R."/>
            <person name="Stieglmeier M."/>
            <person name="Klingl A."/>
            <person name="Woyke T."/>
            <person name="Ryan C.M."/>
            <person name="Banfield J.F."/>
        </authorList>
    </citation>
    <scope>NUCLEOTIDE SEQUENCE [LARGE SCALE GENOMIC DNA]</scope>
</reference>
<evidence type="ECO:0000256" key="5">
    <source>
        <dbReference type="ARBA" id="ARBA00022723"/>
    </source>
</evidence>
<name>A0A2M7D673_9BACT</name>
<evidence type="ECO:0000313" key="11">
    <source>
        <dbReference type="EMBL" id="PIV38522.1"/>
    </source>
</evidence>
<dbReference type="SUPFAM" id="SSF81301">
    <property type="entry name" value="Nucleotidyltransferase"/>
    <property type="match status" value="1"/>
</dbReference>
<keyword evidence="6" id="KW-0547">Nucleotide-binding</keyword>
<accession>A0A2M7D673</accession>
<comment type="similarity">
    <text evidence="9">Belongs to the tRNA nucleotidyltransferase/poly(A) polymerase family.</text>
</comment>
<dbReference type="Proteomes" id="UP000229247">
    <property type="component" value="Unassembled WGS sequence"/>
</dbReference>
<dbReference type="GO" id="GO:0016779">
    <property type="term" value="F:nucleotidyltransferase activity"/>
    <property type="evidence" value="ECO:0007669"/>
    <property type="project" value="UniProtKB-KW"/>
</dbReference>
<dbReference type="SUPFAM" id="SSF81891">
    <property type="entry name" value="Poly A polymerase C-terminal region-like"/>
    <property type="match status" value="1"/>
</dbReference>
<dbReference type="GO" id="GO:0000049">
    <property type="term" value="F:tRNA binding"/>
    <property type="evidence" value="ECO:0007669"/>
    <property type="project" value="TreeGrafter"/>
</dbReference>
<evidence type="ECO:0000256" key="7">
    <source>
        <dbReference type="ARBA" id="ARBA00022842"/>
    </source>
</evidence>
<dbReference type="InterPro" id="IPR032828">
    <property type="entry name" value="PolyA_RNA-bd"/>
</dbReference>
<dbReference type="InterPro" id="IPR043519">
    <property type="entry name" value="NT_sf"/>
</dbReference>
<dbReference type="InterPro" id="IPR002646">
    <property type="entry name" value="PolA_pol_head_dom"/>
</dbReference>
<evidence type="ECO:0000256" key="1">
    <source>
        <dbReference type="ARBA" id="ARBA00001946"/>
    </source>
</evidence>
<protein>
    <recommendedName>
        <fullName evidence="10">HD/PDEase domain-containing protein</fullName>
    </recommendedName>
</protein>
<evidence type="ECO:0000256" key="4">
    <source>
        <dbReference type="ARBA" id="ARBA00022695"/>
    </source>
</evidence>
<feature type="domain" description="HD/PDEase" evidence="10">
    <location>
        <begin position="255"/>
        <end position="401"/>
    </location>
</feature>
<gene>
    <name evidence="11" type="ORF">COS30_01570</name>
</gene>
<evidence type="ECO:0000259" key="10">
    <source>
        <dbReference type="SMART" id="SM00471"/>
    </source>
</evidence>
<dbReference type="Gene3D" id="1.10.246.80">
    <property type="match status" value="1"/>
</dbReference>
<keyword evidence="4" id="KW-0548">Nucleotidyltransferase</keyword>
<dbReference type="CDD" id="cd00077">
    <property type="entry name" value="HDc"/>
    <property type="match status" value="1"/>
</dbReference>
<keyword evidence="2 9" id="KW-0808">Transferase</keyword>
<dbReference type="GO" id="GO:0000166">
    <property type="term" value="F:nucleotide binding"/>
    <property type="evidence" value="ECO:0007669"/>
    <property type="project" value="UniProtKB-KW"/>
</dbReference>
<dbReference type="Pfam" id="PF12627">
    <property type="entry name" value="PolyA_pol_RNAbd"/>
    <property type="match status" value="1"/>
</dbReference>
<dbReference type="InterPro" id="IPR006675">
    <property type="entry name" value="HDIG_dom"/>
</dbReference>
<keyword evidence="7" id="KW-0460">Magnesium</keyword>
<sequence length="504" mass="56745">MNIPQEVKNIIVKLQEAGFEAYAVGGCVRDLLLGQKPKDWDIATNALPEQIQQVFSDSFYENEFGTVGVKTGSENESLKIVEVTTYRVDAKYTDKRHPDSVSFTRNLQEDLARRDFTINAMALRLVPSGGTRSGQAPKIEIVDLFNGQEDLKNGLIRAAGEPDKRFNEDALRMLRAVRLSVEHSFTIHSDTAEAIRKNAGWLQAVSKERVRDELVKIIMSPRPDEGIVLMHDLDLLQYVIPELVKGVGVAQNRHHIYSVFEHGVLSLKFAVYPVKSFKLKSDGASKNSNLVVRLAALLHDIAKPQAKRGEGPDATFYNHDIMGARAAVRILERLRFSNDIIERVANLVRHHMFVYDVGVVTEAGVRRLLARVGPANMADLLALRIADRLGSGVPKAQPYRLRHFQYMVERVQHDPISVKMLPINGHDIMEILKIEPGPKIGAILDVILAEVIEDPTKNEKEVLAERAKELNEVDLAQLRQLAKVRIEEEKEEEDKVIKGKYWVK</sequence>
<dbReference type="Gene3D" id="1.10.3090.10">
    <property type="entry name" value="cca-adding enzyme, domain 2"/>
    <property type="match status" value="1"/>
</dbReference>
<dbReference type="InterPro" id="IPR032810">
    <property type="entry name" value="CCA-adding_enz_C"/>
</dbReference>
<dbReference type="Pfam" id="PF13735">
    <property type="entry name" value="tRNA_NucTran2_2"/>
    <property type="match status" value="1"/>
</dbReference>
<dbReference type="EMBL" id="PEUE01000037">
    <property type="protein sequence ID" value="PIV38522.1"/>
    <property type="molecule type" value="Genomic_DNA"/>
</dbReference>
<dbReference type="PANTHER" id="PTHR46173">
    <property type="entry name" value="CCA TRNA NUCLEOTIDYLTRANSFERASE 1, MITOCHONDRIAL"/>
    <property type="match status" value="1"/>
</dbReference>
<comment type="caution">
    <text evidence="11">The sequence shown here is derived from an EMBL/GenBank/DDBJ whole genome shotgun (WGS) entry which is preliminary data.</text>
</comment>
<dbReference type="Gene3D" id="3.30.460.10">
    <property type="entry name" value="Beta Polymerase, domain 2"/>
    <property type="match status" value="1"/>
</dbReference>
<evidence type="ECO:0000313" key="12">
    <source>
        <dbReference type="Proteomes" id="UP000229247"/>
    </source>
</evidence>
<dbReference type="NCBIfam" id="TIGR00277">
    <property type="entry name" value="HDIG"/>
    <property type="match status" value="1"/>
</dbReference>
<evidence type="ECO:0000256" key="8">
    <source>
        <dbReference type="ARBA" id="ARBA00022884"/>
    </source>
</evidence>
<evidence type="ECO:0000256" key="6">
    <source>
        <dbReference type="ARBA" id="ARBA00022741"/>
    </source>
</evidence>
<dbReference type="GO" id="GO:0046872">
    <property type="term" value="F:metal ion binding"/>
    <property type="evidence" value="ECO:0007669"/>
    <property type="project" value="UniProtKB-KW"/>
</dbReference>
<dbReference type="InterPro" id="IPR003607">
    <property type="entry name" value="HD/PDEase_dom"/>
</dbReference>
<keyword evidence="3" id="KW-0819">tRNA processing</keyword>
<dbReference type="AlphaFoldDB" id="A0A2M7D673"/>
<evidence type="ECO:0000256" key="9">
    <source>
        <dbReference type="RuleBase" id="RU003953"/>
    </source>
</evidence>
<dbReference type="PANTHER" id="PTHR46173:SF1">
    <property type="entry name" value="CCA TRNA NUCLEOTIDYLTRANSFERASE 1, MITOCHONDRIAL"/>
    <property type="match status" value="1"/>
</dbReference>
<evidence type="ECO:0000256" key="3">
    <source>
        <dbReference type="ARBA" id="ARBA00022694"/>
    </source>
</evidence>